<dbReference type="PROSITE" id="PS50109">
    <property type="entry name" value="HIS_KIN"/>
    <property type="match status" value="1"/>
</dbReference>
<evidence type="ECO:0000256" key="4">
    <source>
        <dbReference type="ARBA" id="ARBA00022475"/>
    </source>
</evidence>
<dbReference type="Gene3D" id="3.30.565.10">
    <property type="entry name" value="Histidine kinase-like ATPase, C-terminal domain"/>
    <property type="match status" value="1"/>
</dbReference>
<evidence type="ECO:0000313" key="14">
    <source>
        <dbReference type="Proteomes" id="UP000095597"/>
    </source>
</evidence>
<evidence type="ECO:0000256" key="11">
    <source>
        <dbReference type="SAM" id="Phobius"/>
    </source>
</evidence>
<dbReference type="Proteomes" id="UP000095597">
    <property type="component" value="Unassembled WGS sequence"/>
</dbReference>
<dbReference type="PRINTS" id="PR00344">
    <property type="entry name" value="BCTRLSENSOR"/>
</dbReference>
<dbReference type="GO" id="GO:0004721">
    <property type="term" value="F:phosphoprotein phosphatase activity"/>
    <property type="evidence" value="ECO:0007669"/>
    <property type="project" value="TreeGrafter"/>
</dbReference>
<dbReference type="EMBL" id="CYXO01000006">
    <property type="protein sequence ID" value="CUM96652.1"/>
    <property type="molecule type" value="Genomic_DNA"/>
</dbReference>
<evidence type="ECO:0000256" key="6">
    <source>
        <dbReference type="ARBA" id="ARBA00022692"/>
    </source>
</evidence>
<accession>A0A173T1L7</accession>
<evidence type="ECO:0000256" key="7">
    <source>
        <dbReference type="ARBA" id="ARBA00022777"/>
    </source>
</evidence>
<proteinExistence type="predicted"/>
<dbReference type="RefSeq" id="WP_055214028.1">
    <property type="nucleotide sequence ID" value="NZ_CYXO01000006.1"/>
</dbReference>
<keyword evidence="4" id="KW-1003">Cell membrane</keyword>
<dbReference type="PANTHER" id="PTHR45453:SF2">
    <property type="entry name" value="HISTIDINE KINASE"/>
    <property type="match status" value="1"/>
</dbReference>
<sequence>MKFSEYIKDKILICLLHLLCMILLMGFFYITGYNRNAAALILIFWWIILGIWIVTGYYRRKKYFDRAEHILENVDQRYLLGELLPASPYLEDRIYRELIRRSNKSVIERIRMLEDEQNDYRDYIESWVHEIKAPITSIQLVCENHKDEVTRQIGLENQRIENDVDMVLYYARMEKVYKDYMIEETDLGKAASEILMKNKYYLISNGVRGEVECPDFAYTDKKWILFILNQLMLNSVKYKSENPKVHPYIHIYTERYGHGVRLIVEDNGTGIREEEMSRIFEKGFTGSNGRNGKKSTGMGLYLCRRLCEKLGIAIEAESVRGEGTKMILTFPVSSYLSKM</sequence>
<dbReference type="EC" id="2.7.13.3" evidence="3"/>
<protein>
    <recommendedName>
        <fullName evidence="3">histidine kinase</fullName>
        <ecNumber evidence="3">2.7.13.3</ecNumber>
    </recommendedName>
</protein>
<keyword evidence="9" id="KW-0902">Two-component regulatory system</keyword>
<dbReference type="OrthoDB" id="9780487at2"/>
<dbReference type="SMART" id="SM00387">
    <property type="entry name" value="HATPase_c"/>
    <property type="match status" value="1"/>
</dbReference>
<feature type="transmembrane region" description="Helical" evidence="11">
    <location>
        <begin position="12"/>
        <end position="31"/>
    </location>
</feature>
<feature type="domain" description="Histidine kinase" evidence="12">
    <location>
        <begin position="126"/>
        <end position="334"/>
    </location>
</feature>
<dbReference type="InterPro" id="IPR036890">
    <property type="entry name" value="HATPase_C_sf"/>
</dbReference>
<feature type="transmembrane region" description="Helical" evidence="11">
    <location>
        <begin position="37"/>
        <end position="58"/>
    </location>
</feature>
<evidence type="ECO:0000256" key="1">
    <source>
        <dbReference type="ARBA" id="ARBA00000085"/>
    </source>
</evidence>
<dbReference type="InterPro" id="IPR004358">
    <property type="entry name" value="Sig_transdc_His_kin-like_C"/>
</dbReference>
<keyword evidence="5 13" id="KW-0808">Transferase</keyword>
<dbReference type="GO" id="GO:0016036">
    <property type="term" value="P:cellular response to phosphate starvation"/>
    <property type="evidence" value="ECO:0007669"/>
    <property type="project" value="TreeGrafter"/>
</dbReference>
<gene>
    <name evidence="13" type="primary">graS_2</name>
    <name evidence="13" type="ORF">ERS852573_01345</name>
</gene>
<evidence type="ECO:0000313" key="13">
    <source>
        <dbReference type="EMBL" id="CUM96652.1"/>
    </source>
</evidence>
<keyword evidence="7 13" id="KW-0418">Kinase</keyword>
<comment type="catalytic activity">
    <reaction evidence="1">
        <text>ATP + protein L-histidine = ADP + protein N-phospho-L-histidine.</text>
        <dbReference type="EC" id="2.7.13.3"/>
    </reaction>
</comment>
<dbReference type="InterPro" id="IPR005467">
    <property type="entry name" value="His_kinase_dom"/>
</dbReference>
<dbReference type="InterPro" id="IPR003594">
    <property type="entry name" value="HATPase_dom"/>
</dbReference>
<dbReference type="InterPro" id="IPR050351">
    <property type="entry name" value="BphY/WalK/GraS-like"/>
</dbReference>
<organism evidence="13 14">
    <name type="scientific">Dorea longicatena</name>
    <dbReference type="NCBI Taxonomy" id="88431"/>
    <lineage>
        <taxon>Bacteria</taxon>
        <taxon>Bacillati</taxon>
        <taxon>Bacillota</taxon>
        <taxon>Clostridia</taxon>
        <taxon>Lachnospirales</taxon>
        <taxon>Lachnospiraceae</taxon>
        <taxon>Dorea</taxon>
    </lineage>
</organism>
<keyword evidence="6 11" id="KW-0812">Transmembrane</keyword>
<dbReference type="GO" id="GO:0000155">
    <property type="term" value="F:phosphorelay sensor kinase activity"/>
    <property type="evidence" value="ECO:0007669"/>
    <property type="project" value="TreeGrafter"/>
</dbReference>
<reference evidence="13 14" key="1">
    <citation type="submission" date="2015-09" db="EMBL/GenBank/DDBJ databases">
        <authorList>
            <consortium name="Pathogen Informatics"/>
        </authorList>
    </citation>
    <scope>NUCLEOTIDE SEQUENCE [LARGE SCALE GENOMIC DNA]</scope>
    <source>
        <strain evidence="13 14">2789STDY5834961</strain>
    </source>
</reference>
<keyword evidence="10 11" id="KW-0472">Membrane</keyword>
<dbReference type="PANTHER" id="PTHR45453">
    <property type="entry name" value="PHOSPHATE REGULON SENSOR PROTEIN PHOR"/>
    <property type="match status" value="1"/>
</dbReference>
<evidence type="ECO:0000259" key="12">
    <source>
        <dbReference type="PROSITE" id="PS50109"/>
    </source>
</evidence>
<evidence type="ECO:0000256" key="9">
    <source>
        <dbReference type="ARBA" id="ARBA00023012"/>
    </source>
</evidence>
<dbReference type="AlphaFoldDB" id="A0A173T1L7"/>
<dbReference type="Pfam" id="PF02518">
    <property type="entry name" value="HATPase_c"/>
    <property type="match status" value="1"/>
</dbReference>
<keyword evidence="8 11" id="KW-1133">Transmembrane helix</keyword>
<name>A0A173T1L7_9FIRM</name>
<dbReference type="GO" id="GO:0005886">
    <property type="term" value="C:plasma membrane"/>
    <property type="evidence" value="ECO:0007669"/>
    <property type="project" value="UniProtKB-SubCell"/>
</dbReference>
<comment type="subcellular location">
    <subcellularLocation>
        <location evidence="2">Cell membrane</location>
        <topology evidence="2">Multi-pass membrane protein</topology>
    </subcellularLocation>
</comment>
<evidence type="ECO:0000256" key="10">
    <source>
        <dbReference type="ARBA" id="ARBA00023136"/>
    </source>
</evidence>
<evidence type="ECO:0000256" key="2">
    <source>
        <dbReference type="ARBA" id="ARBA00004651"/>
    </source>
</evidence>
<evidence type="ECO:0000256" key="5">
    <source>
        <dbReference type="ARBA" id="ARBA00022679"/>
    </source>
</evidence>
<evidence type="ECO:0000256" key="3">
    <source>
        <dbReference type="ARBA" id="ARBA00012438"/>
    </source>
</evidence>
<dbReference type="SUPFAM" id="SSF55874">
    <property type="entry name" value="ATPase domain of HSP90 chaperone/DNA topoisomerase II/histidine kinase"/>
    <property type="match status" value="1"/>
</dbReference>
<evidence type="ECO:0000256" key="8">
    <source>
        <dbReference type="ARBA" id="ARBA00022989"/>
    </source>
</evidence>